<evidence type="ECO:0000256" key="1">
    <source>
        <dbReference type="SAM" id="MobiDB-lite"/>
    </source>
</evidence>
<evidence type="ECO:0000259" key="4">
    <source>
        <dbReference type="PROSITE" id="PS01186"/>
    </source>
</evidence>
<dbReference type="InterPro" id="IPR000742">
    <property type="entry name" value="EGF"/>
</dbReference>
<protein>
    <recommendedName>
        <fullName evidence="3 4">EGF-like domain-containing protein</fullName>
    </recommendedName>
</protein>
<name>A0AAE0W9K6_9BIVA</name>
<evidence type="ECO:0000259" key="3">
    <source>
        <dbReference type="PROSITE" id="PS00022"/>
    </source>
</evidence>
<evidence type="ECO:0000313" key="5">
    <source>
        <dbReference type="EMBL" id="KAK3606134.1"/>
    </source>
</evidence>
<keyword evidence="6" id="KW-1185">Reference proteome</keyword>
<comment type="caution">
    <text evidence="5">The sequence shown here is derived from an EMBL/GenBank/DDBJ whole genome shotgun (WGS) entry which is preliminary data.</text>
</comment>
<dbReference type="Proteomes" id="UP001195483">
    <property type="component" value="Unassembled WGS sequence"/>
</dbReference>
<proteinExistence type="predicted"/>
<evidence type="ECO:0000256" key="2">
    <source>
        <dbReference type="SAM" id="SignalP"/>
    </source>
</evidence>
<dbReference type="PROSITE" id="PS01186">
    <property type="entry name" value="EGF_2"/>
    <property type="match status" value="1"/>
</dbReference>
<keyword evidence="2" id="KW-0732">Signal</keyword>
<reference evidence="5" key="1">
    <citation type="journal article" date="2021" name="Genome Biol. Evol.">
        <title>A High-Quality Reference Genome for a Parasitic Bivalve with Doubly Uniparental Inheritance (Bivalvia: Unionida).</title>
        <authorList>
            <person name="Smith C.H."/>
        </authorList>
    </citation>
    <scope>NUCLEOTIDE SEQUENCE</scope>
    <source>
        <strain evidence="5">CHS0354</strain>
    </source>
</reference>
<feature type="chain" id="PRO_5042188878" description="EGF-like domain-containing protein" evidence="2">
    <location>
        <begin position="28"/>
        <end position="263"/>
    </location>
</feature>
<dbReference type="AlphaFoldDB" id="A0AAE0W9K6"/>
<feature type="domain" description="EGF-like" evidence="3 4">
    <location>
        <begin position="206"/>
        <end position="217"/>
    </location>
</feature>
<reference evidence="5" key="2">
    <citation type="journal article" date="2021" name="Genome Biol. Evol.">
        <title>Developing a high-quality reference genome for a parasitic bivalve with doubly uniparental inheritance (Bivalvia: Unionida).</title>
        <authorList>
            <person name="Smith C.H."/>
        </authorList>
    </citation>
    <scope>NUCLEOTIDE SEQUENCE</scope>
    <source>
        <strain evidence="5">CHS0354</strain>
        <tissue evidence="5">Mantle</tissue>
    </source>
</reference>
<feature type="signal peptide" evidence="2">
    <location>
        <begin position="1"/>
        <end position="27"/>
    </location>
</feature>
<dbReference type="EMBL" id="JAEAOA010000675">
    <property type="protein sequence ID" value="KAK3606134.1"/>
    <property type="molecule type" value="Genomic_DNA"/>
</dbReference>
<sequence length="263" mass="30202">MTFFSRIFWHYSLFYVIFSSVVTDSTATDIRIDFSNVDSPCMRGLNCFHGKCHTEIANSKNRCVCEAVWQGPFCNIKIPNLDQPPTDLPKVVEEPSIFDIAKIKSSDGEENKLYKREDSVKSSNTGKPLNSCSKNYKLRPLSDRQCFPNFVCQYGECRKKRIENYIHLECVCDLGVYGLFCQHRCCLDCGNNGICAIGNGETEPFCKCREGFVGWRCNIQKNLTEHNTRTESLLRRMSSHIQSNSSMSNERQELHTTEIDYFT</sequence>
<dbReference type="SMART" id="SM00181">
    <property type="entry name" value="EGF"/>
    <property type="match status" value="3"/>
</dbReference>
<accession>A0AAE0W9K6</accession>
<reference evidence="5" key="3">
    <citation type="submission" date="2023-05" db="EMBL/GenBank/DDBJ databases">
        <authorList>
            <person name="Smith C.H."/>
        </authorList>
    </citation>
    <scope>NUCLEOTIDE SEQUENCE</scope>
    <source>
        <strain evidence="5">CHS0354</strain>
        <tissue evidence="5">Mantle</tissue>
    </source>
</reference>
<gene>
    <name evidence="5" type="ORF">CHS0354_010763</name>
</gene>
<dbReference type="Gene3D" id="2.10.25.10">
    <property type="entry name" value="Laminin"/>
    <property type="match status" value="1"/>
</dbReference>
<evidence type="ECO:0000313" key="6">
    <source>
        <dbReference type="Proteomes" id="UP001195483"/>
    </source>
</evidence>
<feature type="region of interest" description="Disordered" evidence="1">
    <location>
        <begin position="241"/>
        <end position="263"/>
    </location>
</feature>
<feature type="compositionally biased region" description="Basic and acidic residues" evidence="1">
    <location>
        <begin position="250"/>
        <end position="263"/>
    </location>
</feature>
<dbReference type="PROSITE" id="PS00022">
    <property type="entry name" value="EGF_1"/>
    <property type="match status" value="1"/>
</dbReference>
<organism evidence="5 6">
    <name type="scientific">Potamilus streckersoni</name>
    <dbReference type="NCBI Taxonomy" id="2493646"/>
    <lineage>
        <taxon>Eukaryota</taxon>
        <taxon>Metazoa</taxon>
        <taxon>Spiralia</taxon>
        <taxon>Lophotrochozoa</taxon>
        <taxon>Mollusca</taxon>
        <taxon>Bivalvia</taxon>
        <taxon>Autobranchia</taxon>
        <taxon>Heteroconchia</taxon>
        <taxon>Palaeoheterodonta</taxon>
        <taxon>Unionida</taxon>
        <taxon>Unionoidea</taxon>
        <taxon>Unionidae</taxon>
        <taxon>Ambleminae</taxon>
        <taxon>Lampsilini</taxon>
        <taxon>Potamilus</taxon>
    </lineage>
</organism>